<feature type="region of interest" description="Disordered" evidence="1">
    <location>
        <begin position="1"/>
        <end position="52"/>
    </location>
</feature>
<feature type="compositionally biased region" description="Polar residues" evidence="1">
    <location>
        <begin position="1"/>
        <end position="27"/>
    </location>
</feature>
<comment type="caution">
    <text evidence="2">The sequence shown here is derived from an EMBL/GenBank/DDBJ whole genome shotgun (WGS) entry which is preliminary data.</text>
</comment>
<reference evidence="2" key="1">
    <citation type="submission" date="2013-08" db="EMBL/GenBank/DDBJ databases">
        <title>Gene expansion shapes genome architecture in the human pathogen Lichtheimia corymbifera: an evolutionary genomics analysis in the ancient terrestrial Mucorales (Mucoromycotina).</title>
        <authorList>
            <person name="Schwartze V.U."/>
            <person name="Winter S."/>
            <person name="Shelest E."/>
            <person name="Marcet-Houben M."/>
            <person name="Horn F."/>
            <person name="Wehner S."/>
            <person name="Hoffmann K."/>
            <person name="Riege K."/>
            <person name="Sammeth M."/>
            <person name="Nowrousian M."/>
            <person name="Valiante V."/>
            <person name="Linde J."/>
            <person name="Jacobsen I.D."/>
            <person name="Marz M."/>
            <person name="Brakhage A.A."/>
            <person name="Gabaldon T."/>
            <person name="Bocker S."/>
            <person name="Voigt K."/>
        </authorList>
    </citation>
    <scope>NUCLEOTIDE SEQUENCE [LARGE SCALE GENOMIC DNA]</scope>
    <source>
        <strain evidence="2">FSU 9682</strain>
    </source>
</reference>
<name>A0A068S5H2_9FUNG</name>
<feature type="region of interest" description="Disordered" evidence="1">
    <location>
        <begin position="116"/>
        <end position="136"/>
    </location>
</feature>
<organism evidence="2 3">
    <name type="scientific">Lichtheimia corymbifera JMRC:FSU:9682</name>
    <dbReference type="NCBI Taxonomy" id="1263082"/>
    <lineage>
        <taxon>Eukaryota</taxon>
        <taxon>Fungi</taxon>
        <taxon>Fungi incertae sedis</taxon>
        <taxon>Mucoromycota</taxon>
        <taxon>Mucoromycotina</taxon>
        <taxon>Mucoromycetes</taxon>
        <taxon>Mucorales</taxon>
        <taxon>Lichtheimiaceae</taxon>
        <taxon>Lichtheimia</taxon>
    </lineage>
</organism>
<proteinExistence type="predicted"/>
<accession>A0A068S5H2</accession>
<dbReference type="VEuPathDB" id="FungiDB:LCOR_08540.1"/>
<evidence type="ECO:0000256" key="1">
    <source>
        <dbReference type="SAM" id="MobiDB-lite"/>
    </source>
</evidence>
<sequence>MATNDVQDQNSNTPATTASGEQQQQPVHDNLRRLSLNDSNSMDIDEEPTSDQAACQEAINGMQELDNQVQEKISAFHAAIKGKQSAKKQTDAFKELADIRERAETYRKICQEQFPTRPGFFTREDNQQSQQQNNYNSQDHVVPKELPALQCIGRERWHPAKAQHLSTEMFARAFENELNAAGLDHDKHWRAYFPSA</sequence>
<evidence type="ECO:0000313" key="2">
    <source>
        <dbReference type="EMBL" id="CDH57628.1"/>
    </source>
</evidence>
<dbReference type="Proteomes" id="UP000027586">
    <property type="component" value="Unassembled WGS sequence"/>
</dbReference>
<protein>
    <submittedName>
        <fullName evidence="2">Uncharacterized protein</fullName>
    </submittedName>
</protein>
<evidence type="ECO:0000313" key="3">
    <source>
        <dbReference type="Proteomes" id="UP000027586"/>
    </source>
</evidence>
<dbReference type="EMBL" id="CBTN010000048">
    <property type="protein sequence ID" value="CDH57628.1"/>
    <property type="molecule type" value="Genomic_DNA"/>
</dbReference>
<dbReference type="AlphaFoldDB" id="A0A068S5H2"/>
<gene>
    <name evidence="2" type="ORF">LCOR_08540.1</name>
</gene>
<dbReference type="OrthoDB" id="2288945at2759"/>
<feature type="compositionally biased region" description="Low complexity" evidence="1">
    <location>
        <begin position="127"/>
        <end position="136"/>
    </location>
</feature>
<keyword evidence="3" id="KW-1185">Reference proteome</keyword>